<dbReference type="Gene3D" id="3.20.20.140">
    <property type="entry name" value="Metal-dependent hydrolases"/>
    <property type="match status" value="1"/>
</dbReference>
<dbReference type="RefSeq" id="WP_114795389.1">
    <property type="nucleotide sequence ID" value="NZ_QQZY01000002.1"/>
</dbReference>
<evidence type="ECO:0000259" key="5">
    <source>
        <dbReference type="Pfam" id="PF01979"/>
    </source>
</evidence>
<dbReference type="Proteomes" id="UP000254134">
    <property type="component" value="Unassembled WGS sequence"/>
</dbReference>
<dbReference type="PANTHER" id="PTHR11271:SF48">
    <property type="entry name" value="AMIDOHYDROLASE-RELATED DOMAIN-CONTAINING PROTEIN"/>
    <property type="match status" value="1"/>
</dbReference>
<evidence type="ECO:0000256" key="4">
    <source>
        <dbReference type="ARBA" id="ARBA00022833"/>
    </source>
</evidence>
<dbReference type="AlphaFoldDB" id="A0A7M2YZ64"/>
<evidence type="ECO:0000313" key="6">
    <source>
        <dbReference type="EMBL" id="RDI75158.1"/>
    </source>
</evidence>
<dbReference type="GO" id="GO:0046872">
    <property type="term" value="F:metal ion binding"/>
    <property type="evidence" value="ECO:0007669"/>
    <property type="project" value="UniProtKB-KW"/>
</dbReference>
<dbReference type="GO" id="GO:0005829">
    <property type="term" value="C:cytosol"/>
    <property type="evidence" value="ECO:0007669"/>
    <property type="project" value="TreeGrafter"/>
</dbReference>
<dbReference type="SUPFAM" id="SSF51556">
    <property type="entry name" value="Metallo-dependent hydrolases"/>
    <property type="match status" value="1"/>
</dbReference>
<gene>
    <name evidence="6" type="ORF">Gocc_0956</name>
</gene>
<evidence type="ECO:0000256" key="3">
    <source>
        <dbReference type="ARBA" id="ARBA00022801"/>
    </source>
</evidence>
<keyword evidence="7" id="KW-1185">Reference proteome</keyword>
<evidence type="ECO:0000256" key="2">
    <source>
        <dbReference type="ARBA" id="ARBA00022723"/>
    </source>
</evidence>
<dbReference type="GO" id="GO:0019239">
    <property type="term" value="F:deaminase activity"/>
    <property type="evidence" value="ECO:0007669"/>
    <property type="project" value="TreeGrafter"/>
</dbReference>
<evidence type="ECO:0000313" key="7">
    <source>
        <dbReference type="Proteomes" id="UP000254134"/>
    </source>
</evidence>
<accession>A0A7M2YZ64</accession>
<dbReference type="PANTHER" id="PTHR11271">
    <property type="entry name" value="GUANINE DEAMINASE"/>
    <property type="match status" value="1"/>
</dbReference>
<reference evidence="6 7" key="1">
    <citation type="submission" date="2018-07" db="EMBL/GenBank/DDBJ databases">
        <title>High-quality-draft genome sequence of Gaiella occulta.</title>
        <authorList>
            <person name="Severino R."/>
            <person name="Froufe H.J.C."/>
            <person name="Rainey F.A."/>
            <person name="Barroso C."/>
            <person name="Albuquerque L."/>
            <person name="Lobo-Da-Cunha A."/>
            <person name="Da Costa M.S."/>
            <person name="Egas C."/>
        </authorList>
    </citation>
    <scope>NUCLEOTIDE SEQUENCE [LARGE SCALE GENOMIC DNA]</scope>
    <source>
        <strain evidence="6 7">F2-233</strain>
    </source>
</reference>
<dbReference type="InterPro" id="IPR051607">
    <property type="entry name" value="Metallo-dep_hydrolases"/>
</dbReference>
<dbReference type="EMBL" id="QQZY01000002">
    <property type="protein sequence ID" value="RDI75158.1"/>
    <property type="molecule type" value="Genomic_DNA"/>
</dbReference>
<dbReference type="OrthoDB" id="3204583at2"/>
<sequence>MTSTLTLPGFVNAHSHAFQRALRGRAAGTDFWDWREGMLAEADRATPDSVRTAYAGVYREMRAAGFTAVGEFHYLGAAEARAAAEAARDAGIALVLLHVAYERGGLARMRQPSVAAYLDEVEALREEGIDVGVAPHSVRACSRSWLEEIGRYAAREGIVLHVHADEQPREIEECLAEHGCRPIELLARAGCLTERTTVVHATHADDGELDLIASHGASICACPTTEADLGDGFLPALRIRERGVPLCIGSDSNMRIDPLEELREIEGIARRQSGIRGVFGTDALLEMGSAAGGRAIGLAGWSEIEIDLDHCSLAGVAAEHVPAALVAGCAADVVACSR</sequence>
<dbReference type="InterPro" id="IPR006680">
    <property type="entry name" value="Amidohydro-rel"/>
</dbReference>
<protein>
    <submittedName>
        <fullName evidence="6">Cytosine deaminase and related metal-dependent hydrolase</fullName>
    </submittedName>
</protein>
<name>A0A7M2YZ64_9ACTN</name>
<comment type="cofactor">
    <cofactor evidence="1">
        <name>Zn(2+)</name>
        <dbReference type="ChEBI" id="CHEBI:29105"/>
    </cofactor>
</comment>
<dbReference type="InterPro" id="IPR032466">
    <property type="entry name" value="Metal_Hydrolase"/>
</dbReference>
<comment type="caution">
    <text evidence="6">The sequence shown here is derived from an EMBL/GenBank/DDBJ whole genome shotgun (WGS) entry which is preliminary data.</text>
</comment>
<feature type="domain" description="Amidohydrolase-related" evidence="5">
    <location>
        <begin position="7"/>
        <end position="298"/>
    </location>
</feature>
<dbReference type="Pfam" id="PF01979">
    <property type="entry name" value="Amidohydro_1"/>
    <property type="match status" value="1"/>
</dbReference>
<reference evidence="7" key="2">
    <citation type="journal article" date="2019" name="MicrobiologyOpen">
        <title>High-quality draft genome sequence of Gaiella occulta isolated from a 150 meter deep mineral water borehole and comparison with the genome sequences of other deep-branching lineages of the phylum Actinobacteria.</title>
        <authorList>
            <person name="Severino R."/>
            <person name="Froufe H.J.C."/>
            <person name="Barroso C."/>
            <person name="Albuquerque L."/>
            <person name="Lobo-da-Cunha A."/>
            <person name="da Costa M.S."/>
            <person name="Egas C."/>
        </authorList>
    </citation>
    <scope>NUCLEOTIDE SEQUENCE [LARGE SCALE GENOMIC DNA]</scope>
    <source>
        <strain evidence="7">F2-233</strain>
    </source>
</reference>
<organism evidence="6 7">
    <name type="scientific">Gaiella occulta</name>
    <dbReference type="NCBI Taxonomy" id="1002870"/>
    <lineage>
        <taxon>Bacteria</taxon>
        <taxon>Bacillati</taxon>
        <taxon>Actinomycetota</taxon>
        <taxon>Thermoleophilia</taxon>
        <taxon>Gaiellales</taxon>
        <taxon>Gaiellaceae</taxon>
        <taxon>Gaiella</taxon>
    </lineage>
</organism>
<keyword evidence="2" id="KW-0479">Metal-binding</keyword>
<proteinExistence type="predicted"/>
<keyword evidence="3 6" id="KW-0378">Hydrolase</keyword>
<keyword evidence="4" id="KW-0862">Zinc</keyword>
<evidence type="ECO:0000256" key="1">
    <source>
        <dbReference type="ARBA" id="ARBA00001947"/>
    </source>
</evidence>